<accession>A0A1W2G0I2</accession>
<reference evidence="2 3" key="1">
    <citation type="submission" date="2017-04" db="EMBL/GenBank/DDBJ databases">
        <authorList>
            <person name="Afonso C.L."/>
            <person name="Miller P.J."/>
            <person name="Scott M.A."/>
            <person name="Spackman E."/>
            <person name="Goraichik I."/>
            <person name="Dimitrov K.M."/>
            <person name="Suarez D.L."/>
            <person name="Swayne D.E."/>
        </authorList>
    </citation>
    <scope>NUCLEOTIDE SEQUENCE [LARGE SCALE GENOMIC DNA]</scope>
    <source>
        <strain evidence="2 3">DSM 43828</strain>
    </source>
</reference>
<dbReference type="AlphaFoldDB" id="A0A1W2G0I2"/>
<sequence length="170" mass="18487">MKATEWVRDSRERRGLPLVAASGDHRSMRRNTTSGIIAPLVGVTMTVACQQAPGERQTSTAPATSSPSSAHGEAGRSSELHPYVGMWVTADNHIRQELLPNGRYDEGRGERKSAYTGRYWVTGNHIDYADDTGFTADGEFQGDVLHHGGYVFYREGSPAHRQASGAPTAE</sequence>
<dbReference type="Pfam" id="PF11512">
    <property type="entry name" value="Atu4866"/>
    <property type="match status" value="1"/>
</dbReference>
<dbReference type="InterPro" id="IPR038646">
    <property type="entry name" value="Atu4866-like_sf"/>
</dbReference>
<name>A0A1W2G0I2_KIBAR</name>
<proteinExistence type="predicted"/>
<dbReference type="EMBL" id="FWXV01000024">
    <property type="protein sequence ID" value="SMD27398.1"/>
    <property type="molecule type" value="Genomic_DNA"/>
</dbReference>
<feature type="region of interest" description="Disordered" evidence="1">
    <location>
        <begin position="51"/>
        <end position="77"/>
    </location>
</feature>
<evidence type="ECO:0000313" key="3">
    <source>
        <dbReference type="Proteomes" id="UP000192674"/>
    </source>
</evidence>
<dbReference type="Proteomes" id="UP000192674">
    <property type="component" value="Unassembled WGS sequence"/>
</dbReference>
<evidence type="ECO:0000313" key="2">
    <source>
        <dbReference type="EMBL" id="SMD27398.1"/>
    </source>
</evidence>
<evidence type="ECO:0000256" key="1">
    <source>
        <dbReference type="SAM" id="MobiDB-lite"/>
    </source>
</evidence>
<protein>
    <submittedName>
        <fullName evidence="2">Protein Atu4866</fullName>
    </submittedName>
</protein>
<organism evidence="2 3">
    <name type="scientific">Kibdelosporangium aridum</name>
    <dbReference type="NCBI Taxonomy" id="2030"/>
    <lineage>
        <taxon>Bacteria</taxon>
        <taxon>Bacillati</taxon>
        <taxon>Actinomycetota</taxon>
        <taxon>Actinomycetes</taxon>
        <taxon>Pseudonocardiales</taxon>
        <taxon>Pseudonocardiaceae</taxon>
        <taxon>Kibdelosporangium</taxon>
    </lineage>
</organism>
<dbReference type="InterPro" id="IPR020955">
    <property type="entry name" value="Uncharacterised_Atu4866"/>
</dbReference>
<feature type="compositionally biased region" description="Low complexity" evidence="1">
    <location>
        <begin position="58"/>
        <end position="70"/>
    </location>
</feature>
<keyword evidence="3" id="KW-1185">Reference proteome</keyword>
<dbReference type="Gene3D" id="2.40.128.290">
    <property type="entry name" value="Uncharacterised protein Atu4866, PF11512"/>
    <property type="match status" value="1"/>
</dbReference>
<gene>
    <name evidence="2" type="ORF">SAMN05661093_11005</name>
</gene>